<evidence type="ECO:0008006" key="3">
    <source>
        <dbReference type="Google" id="ProtNLM"/>
    </source>
</evidence>
<dbReference type="AlphaFoldDB" id="A0A9J6BV16"/>
<dbReference type="Proteomes" id="UP001107558">
    <property type="component" value="Chromosome 3"/>
</dbReference>
<dbReference type="EMBL" id="JADBJN010000003">
    <property type="protein sequence ID" value="KAG5673740.1"/>
    <property type="molecule type" value="Genomic_DNA"/>
</dbReference>
<comment type="caution">
    <text evidence="1">The sequence shown here is derived from an EMBL/GenBank/DDBJ whole genome shotgun (WGS) entry which is preliminary data.</text>
</comment>
<dbReference type="OrthoDB" id="365605at2759"/>
<protein>
    <recommendedName>
        <fullName evidence="3">VWFC domain-containing protein</fullName>
    </recommendedName>
</protein>
<organism evidence="1 2">
    <name type="scientific">Polypedilum vanderplanki</name>
    <name type="common">Sleeping chironomid midge</name>
    <dbReference type="NCBI Taxonomy" id="319348"/>
    <lineage>
        <taxon>Eukaryota</taxon>
        <taxon>Metazoa</taxon>
        <taxon>Ecdysozoa</taxon>
        <taxon>Arthropoda</taxon>
        <taxon>Hexapoda</taxon>
        <taxon>Insecta</taxon>
        <taxon>Pterygota</taxon>
        <taxon>Neoptera</taxon>
        <taxon>Endopterygota</taxon>
        <taxon>Diptera</taxon>
        <taxon>Nematocera</taxon>
        <taxon>Chironomoidea</taxon>
        <taxon>Chironomidae</taxon>
        <taxon>Chironominae</taxon>
        <taxon>Polypedilum</taxon>
        <taxon>Polypedilum</taxon>
    </lineage>
</organism>
<sequence length="271" mass="31565">MVVIGEECADCPSIPKHYEEMECEPIKEESDCCIRSFKCPNIKTRDANKCYFKNETYEVRENLKKEQLIGTCSGTCFCREGEEKPAEFVCAHIDCPEYFQGHDPSRKCVRQYDREHCCAINTICDEEMEKLSTCEFEGEQYKEGQKMYPKDLCYSCFCTKNFNSSMTVEENPDCYKIDCGISLRYSGRLHEGCVPIYYKNDNCCPIGWKCPEEEHKKLNNDFVKRNDSQPTCKFGEYELNIGEILTLDKEDKNCHECFCKVPPMIHCIEKC</sequence>
<gene>
    <name evidence="1" type="ORF">PVAND_003760</name>
</gene>
<evidence type="ECO:0000313" key="2">
    <source>
        <dbReference type="Proteomes" id="UP001107558"/>
    </source>
</evidence>
<name>A0A9J6BV16_POLVA</name>
<reference evidence="1" key="1">
    <citation type="submission" date="2021-03" db="EMBL/GenBank/DDBJ databases">
        <title>Chromosome level genome of the anhydrobiotic midge Polypedilum vanderplanki.</title>
        <authorList>
            <person name="Yoshida Y."/>
            <person name="Kikawada T."/>
            <person name="Gusev O."/>
        </authorList>
    </citation>
    <scope>NUCLEOTIDE SEQUENCE</scope>
    <source>
        <strain evidence="1">NIAS01</strain>
        <tissue evidence="1">Whole body or cell culture</tissue>
    </source>
</reference>
<accession>A0A9J6BV16</accession>
<proteinExistence type="predicted"/>
<evidence type="ECO:0000313" key="1">
    <source>
        <dbReference type="EMBL" id="KAG5673740.1"/>
    </source>
</evidence>
<keyword evidence="2" id="KW-1185">Reference proteome</keyword>